<dbReference type="Gene3D" id="1.50.10.10">
    <property type="match status" value="1"/>
</dbReference>
<dbReference type="Proteomes" id="UP000003688">
    <property type="component" value="Unassembled WGS sequence"/>
</dbReference>
<gene>
    <name evidence="1" type="ORF">Cflav_PD4379</name>
</gene>
<dbReference type="GO" id="GO:0005975">
    <property type="term" value="P:carbohydrate metabolic process"/>
    <property type="evidence" value="ECO:0007669"/>
    <property type="project" value="InterPro"/>
</dbReference>
<dbReference type="AlphaFoldDB" id="B9XFJ4"/>
<sequence>MINNGPNTTPVKIHSNSFEKRLITVCSTALKFCLVVFLLLSNQGTKAFDNTNGQKFSLASNNLLPSARSNSTWTSTATPDSRIEIKNDGLEFNAATHSRAHLQQTLDTDLCTLSARISQWASIYLVWDEQNWCAVGQISPTPFGRLFSTAVIGGQDNEVDHRGIDFGSSRLVRIKLGGNYVRFEFSNDNGKNWTELRTIERPKEFTGPPKLMAIGKYYENADKPFDLASYDIKSSSTERISGRVSNVIIEQTPEAESNLSEIQLQELRKPKIDPVTSILNESDEDPTYEKVVKFYPPMKAPREVVGVPAHPLDIGVDRLGRLDVSPWAAPVAWFETGDPITPLGRDGIPFKRRLMNGYLPIDTLKTSRDGIDYELTIFGWSENFSVEKPLIAYARMIAISSNGTPLPQKIALVSPTNTCHTWNLPQSKGRQTEFCVAFEYPNPGSAKAITTREFDSKLKEVSRFWEKRLALIHRFDVPDTRVMEAYRAWVAYSLLNADTVNGYIEPHDGAGFYEEMFGNSVSMHSMAMDMYGLHSYTASILNTQIHFQQSNGLYTQVCGLTDPGGFLVGLAKHYQMTGDKEWLLTVSPGIIKQCEWLMQQRERTSKDGLVRGLIKFRPYNDYSGEVYNYLGNMWCAKGLEEAAKVLEEIKIPGAGRYAAEAANYRQDILDSMQSAAFDHQGQTLLPFEPETRRLLKLERYKGGGYYGLTVSPALGIGLLAPDDKPTTWIVDALEKRGGLIAGVCEFEGGIDHAYTYGYLLNELKRGEVRKTLLGFWSMLAFGMTRDTYSPVEVTMIETGENHYTLPHLYSCTEQLHLLRQMLLREDGDVLCIGDGIPRAWLEPGNRVVVNAAPTEFGEVSYKIEPKKDGSMQIHILPPTRHMPKKIELRLRAPSQKIISSVKSNRKANLTYQGERITIENPTSPVDLHVQFKP</sequence>
<comment type="caution">
    <text evidence="1">The sequence shown here is derived from an EMBL/GenBank/DDBJ whole genome shotgun (WGS) entry which is preliminary data.</text>
</comment>
<evidence type="ECO:0000313" key="2">
    <source>
        <dbReference type="Proteomes" id="UP000003688"/>
    </source>
</evidence>
<dbReference type="STRING" id="320771.Cflav_PD4379"/>
<dbReference type="SUPFAM" id="SSF48208">
    <property type="entry name" value="Six-hairpin glycosidases"/>
    <property type="match status" value="1"/>
</dbReference>
<protein>
    <submittedName>
        <fullName evidence="1">Uncharacterized protein</fullName>
    </submittedName>
</protein>
<name>B9XFJ4_PEDPL</name>
<proteinExistence type="predicted"/>
<evidence type="ECO:0000313" key="1">
    <source>
        <dbReference type="EMBL" id="EEF61358.1"/>
    </source>
</evidence>
<accession>B9XFJ4</accession>
<keyword evidence="2" id="KW-1185">Reference proteome</keyword>
<dbReference type="InterPro" id="IPR012341">
    <property type="entry name" value="6hp_glycosidase-like_sf"/>
</dbReference>
<reference evidence="1 2" key="1">
    <citation type="journal article" date="2011" name="J. Bacteriol.">
        <title>Genome sequence of 'Pedosphaera parvula' Ellin514, an aerobic Verrucomicrobial isolate from pasture soil.</title>
        <authorList>
            <person name="Kant R."/>
            <person name="van Passel M.W."/>
            <person name="Sangwan P."/>
            <person name="Palva A."/>
            <person name="Lucas S."/>
            <person name="Copeland A."/>
            <person name="Lapidus A."/>
            <person name="Glavina Del Rio T."/>
            <person name="Dalin E."/>
            <person name="Tice H."/>
            <person name="Bruce D."/>
            <person name="Goodwin L."/>
            <person name="Pitluck S."/>
            <person name="Chertkov O."/>
            <person name="Larimer F.W."/>
            <person name="Land M.L."/>
            <person name="Hauser L."/>
            <person name="Brettin T.S."/>
            <person name="Detter J.C."/>
            <person name="Han S."/>
            <person name="de Vos W.M."/>
            <person name="Janssen P.H."/>
            <person name="Smidt H."/>
        </authorList>
    </citation>
    <scope>NUCLEOTIDE SEQUENCE [LARGE SCALE GENOMIC DNA]</scope>
    <source>
        <strain evidence="1 2">Ellin514</strain>
    </source>
</reference>
<dbReference type="EMBL" id="ABOX02000010">
    <property type="protein sequence ID" value="EEF61358.1"/>
    <property type="molecule type" value="Genomic_DNA"/>
</dbReference>
<organism evidence="1 2">
    <name type="scientific">Pedosphaera parvula (strain Ellin514)</name>
    <dbReference type="NCBI Taxonomy" id="320771"/>
    <lineage>
        <taxon>Bacteria</taxon>
        <taxon>Pseudomonadati</taxon>
        <taxon>Verrucomicrobiota</taxon>
        <taxon>Pedosphaerae</taxon>
        <taxon>Pedosphaerales</taxon>
        <taxon>Pedosphaeraceae</taxon>
        <taxon>Pedosphaera</taxon>
    </lineage>
</organism>
<dbReference type="InterPro" id="IPR008928">
    <property type="entry name" value="6-hairpin_glycosidase_sf"/>
</dbReference>